<dbReference type="EMBL" id="SRLO01024370">
    <property type="protein sequence ID" value="TNN22072.1"/>
    <property type="molecule type" value="Genomic_DNA"/>
</dbReference>
<feature type="region of interest" description="Disordered" evidence="1">
    <location>
        <begin position="1"/>
        <end position="63"/>
    </location>
</feature>
<organism evidence="2 3">
    <name type="scientific">Liparis tanakae</name>
    <name type="common">Tanaka's snailfish</name>
    <dbReference type="NCBI Taxonomy" id="230148"/>
    <lineage>
        <taxon>Eukaryota</taxon>
        <taxon>Metazoa</taxon>
        <taxon>Chordata</taxon>
        <taxon>Craniata</taxon>
        <taxon>Vertebrata</taxon>
        <taxon>Euteleostomi</taxon>
        <taxon>Actinopterygii</taxon>
        <taxon>Neopterygii</taxon>
        <taxon>Teleostei</taxon>
        <taxon>Neoteleostei</taxon>
        <taxon>Acanthomorphata</taxon>
        <taxon>Eupercaria</taxon>
        <taxon>Perciformes</taxon>
        <taxon>Cottioidei</taxon>
        <taxon>Cottales</taxon>
        <taxon>Liparidae</taxon>
        <taxon>Liparis</taxon>
    </lineage>
</organism>
<dbReference type="Proteomes" id="UP000314294">
    <property type="component" value="Unassembled WGS sequence"/>
</dbReference>
<evidence type="ECO:0000313" key="3">
    <source>
        <dbReference type="Proteomes" id="UP000314294"/>
    </source>
</evidence>
<dbReference type="AlphaFoldDB" id="A0A4Z2E109"/>
<protein>
    <submittedName>
        <fullName evidence="2">Uncharacterized protein</fullName>
    </submittedName>
</protein>
<gene>
    <name evidence="2" type="ORF">EYF80_067816</name>
</gene>
<keyword evidence="3" id="KW-1185">Reference proteome</keyword>
<evidence type="ECO:0000256" key="1">
    <source>
        <dbReference type="SAM" id="MobiDB-lite"/>
    </source>
</evidence>
<feature type="compositionally biased region" description="Polar residues" evidence="1">
    <location>
        <begin position="26"/>
        <end position="53"/>
    </location>
</feature>
<sequence>MAFSRIPAAYAKSSTESTRTEARLESTPSSSRALVTISCTRRASPVSAGSTSGMRCATRPSPR</sequence>
<proteinExistence type="predicted"/>
<comment type="caution">
    <text evidence="2">The sequence shown here is derived from an EMBL/GenBank/DDBJ whole genome shotgun (WGS) entry which is preliminary data.</text>
</comment>
<name>A0A4Z2E109_9TELE</name>
<reference evidence="2 3" key="1">
    <citation type="submission" date="2019-03" db="EMBL/GenBank/DDBJ databases">
        <title>First draft genome of Liparis tanakae, snailfish: a comprehensive survey of snailfish specific genes.</title>
        <authorList>
            <person name="Kim W."/>
            <person name="Song I."/>
            <person name="Jeong J.-H."/>
            <person name="Kim D."/>
            <person name="Kim S."/>
            <person name="Ryu S."/>
            <person name="Song J.Y."/>
            <person name="Lee S.K."/>
        </authorList>
    </citation>
    <scope>NUCLEOTIDE SEQUENCE [LARGE SCALE GENOMIC DNA]</scope>
    <source>
        <tissue evidence="2">Muscle</tissue>
    </source>
</reference>
<evidence type="ECO:0000313" key="2">
    <source>
        <dbReference type="EMBL" id="TNN22072.1"/>
    </source>
</evidence>
<accession>A0A4Z2E109</accession>